<dbReference type="EMBL" id="JAAAIL010001183">
    <property type="protein sequence ID" value="KAG0271275.1"/>
    <property type="molecule type" value="Genomic_DNA"/>
</dbReference>
<keyword evidence="2" id="KW-1185">Reference proteome</keyword>
<organism evidence="1 2">
    <name type="scientific">Linnemannia exigua</name>
    <dbReference type="NCBI Taxonomy" id="604196"/>
    <lineage>
        <taxon>Eukaryota</taxon>
        <taxon>Fungi</taxon>
        <taxon>Fungi incertae sedis</taxon>
        <taxon>Mucoromycota</taxon>
        <taxon>Mortierellomycotina</taxon>
        <taxon>Mortierellomycetes</taxon>
        <taxon>Mortierellales</taxon>
        <taxon>Mortierellaceae</taxon>
        <taxon>Linnemannia</taxon>
    </lineage>
</organism>
<dbReference type="AlphaFoldDB" id="A0AAD4D7K0"/>
<protein>
    <submittedName>
        <fullName evidence="1">Uncharacterized protein</fullName>
    </submittedName>
</protein>
<name>A0AAD4D7K0_9FUNG</name>
<comment type="caution">
    <text evidence="1">The sequence shown here is derived from an EMBL/GenBank/DDBJ whole genome shotgun (WGS) entry which is preliminary data.</text>
</comment>
<proteinExistence type="predicted"/>
<gene>
    <name evidence="1" type="ORF">BGZ95_000927</name>
</gene>
<sequence>MVSSMFDFKTQSDYYEFVHDKIQIMLHTRLEQEYGLIKVPIPWNPSDTTSRSQGSPIQSDCPRVFASYVK</sequence>
<evidence type="ECO:0000313" key="2">
    <source>
        <dbReference type="Proteomes" id="UP001194580"/>
    </source>
</evidence>
<dbReference type="Proteomes" id="UP001194580">
    <property type="component" value="Unassembled WGS sequence"/>
</dbReference>
<accession>A0AAD4D7K0</accession>
<reference evidence="1" key="1">
    <citation type="journal article" date="2020" name="Fungal Divers.">
        <title>Resolving the Mortierellaceae phylogeny through synthesis of multi-gene phylogenetics and phylogenomics.</title>
        <authorList>
            <person name="Vandepol N."/>
            <person name="Liber J."/>
            <person name="Desiro A."/>
            <person name="Na H."/>
            <person name="Kennedy M."/>
            <person name="Barry K."/>
            <person name="Grigoriev I.V."/>
            <person name="Miller A.N."/>
            <person name="O'Donnell K."/>
            <person name="Stajich J.E."/>
            <person name="Bonito G."/>
        </authorList>
    </citation>
    <scope>NUCLEOTIDE SEQUENCE</scope>
    <source>
        <strain evidence="1">NRRL 28262</strain>
    </source>
</reference>
<evidence type="ECO:0000313" key="1">
    <source>
        <dbReference type="EMBL" id="KAG0271275.1"/>
    </source>
</evidence>